<dbReference type="OrthoDB" id="4355239at2759"/>
<proteinExistence type="predicted"/>
<dbReference type="GeneID" id="43675617"/>
<keyword evidence="2" id="KW-1185">Reference proteome</keyword>
<evidence type="ECO:0000313" key="1">
    <source>
        <dbReference type="EMBL" id="KAE8406607.1"/>
    </source>
</evidence>
<accession>A0A5N7DJK0</accession>
<sequence>MALIIQYLGFVALDELMCSNINPELRSLGTKELEDEDIVQLVHNKLLIDYAQTMSSYLTDDDLLLLSLITWQFDSSMGYLSPVPTASKDTQYATPFRELLHFFAQSSDENFNHLTGSYNLLMNQKISTKEFQYKFTALVRSLEKYFENE</sequence>
<organism evidence="1 2">
    <name type="scientific">Aspergillus pseudonomiae</name>
    <dbReference type="NCBI Taxonomy" id="1506151"/>
    <lineage>
        <taxon>Eukaryota</taxon>
        <taxon>Fungi</taxon>
        <taxon>Dikarya</taxon>
        <taxon>Ascomycota</taxon>
        <taxon>Pezizomycotina</taxon>
        <taxon>Eurotiomycetes</taxon>
        <taxon>Eurotiomycetidae</taxon>
        <taxon>Eurotiales</taxon>
        <taxon>Aspergillaceae</taxon>
        <taxon>Aspergillus</taxon>
        <taxon>Aspergillus subgen. Circumdati</taxon>
    </lineage>
</organism>
<dbReference type="RefSeq" id="XP_031943926.1">
    <property type="nucleotide sequence ID" value="XM_032090926.1"/>
</dbReference>
<gene>
    <name evidence="1" type="ORF">BDV37DRAFT_58720</name>
</gene>
<reference evidence="1 2" key="1">
    <citation type="submission" date="2019-04" db="EMBL/GenBank/DDBJ databases">
        <authorList>
            <consortium name="DOE Joint Genome Institute"/>
            <person name="Mondo S."/>
            <person name="Kjaerbolling I."/>
            <person name="Vesth T."/>
            <person name="Frisvad J.C."/>
            <person name="Nybo J.L."/>
            <person name="Theobald S."/>
            <person name="Kildgaard S."/>
            <person name="Isbrandt T."/>
            <person name="Kuo A."/>
            <person name="Sato A."/>
            <person name="Lyhne E.K."/>
            <person name="Kogle M.E."/>
            <person name="Wiebenga A."/>
            <person name="Kun R.S."/>
            <person name="Lubbers R.J."/>
            <person name="Makela M.R."/>
            <person name="Barry K."/>
            <person name="Chovatia M."/>
            <person name="Clum A."/>
            <person name="Daum C."/>
            <person name="Haridas S."/>
            <person name="He G."/>
            <person name="LaButti K."/>
            <person name="Lipzen A."/>
            <person name="Riley R."/>
            <person name="Salamov A."/>
            <person name="Simmons B.A."/>
            <person name="Magnuson J.K."/>
            <person name="Henrissat B."/>
            <person name="Mortensen U.H."/>
            <person name="Larsen T.O."/>
            <person name="Devries R.P."/>
            <person name="Grigoriev I.V."/>
            <person name="Machida M."/>
            <person name="Baker S.E."/>
            <person name="Andersen M.R."/>
            <person name="Cantor M.N."/>
            <person name="Hua S.X."/>
        </authorList>
    </citation>
    <scope>NUCLEOTIDE SEQUENCE [LARGE SCALE GENOMIC DNA]</scope>
    <source>
        <strain evidence="1 2">CBS 119388</strain>
    </source>
</reference>
<dbReference type="AlphaFoldDB" id="A0A5N7DJK0"/>
<name>A0A5N7DJK0_9EURO</name>
<evidence type="ECO:0000313" key="2">
    <source>
        <dbReference type="Proteomes" id="UP000325579"/>
    </source>
</evidence>
<dbReference type="EMBL" id="ML736753">
    <property type="protein sequence ID" value="KAE8406607.1"/>
    <property type="molecule type" value="Genomic_DNA"/>
</dbReference>
<dbReference type="Proteomes" id="UP000325579">
    <property type="component" value="Unassembled WGS sequence"/>
</dbReference>
<protein>
    <submittedName>
        <fullName evidence="1">Uncharacterized protein</fullName>
    </submittedName>
</protein>